<dbReference type="AlphaFoldDB" id="A0A9N9KCX7"/>
<dbReference type="EMBL" id="CAJVPZ010102481">
    <property type="protein sequence ID" value="CAG8822629.1"/>
    <property type="molecule type" value="Genomic_DNA"/>
</dbReference>
<accession>A0A9N9KCX7</accession>
<evidence type="ECO:0000313" key="1">
    <source>
        <dbReference type="EMBL" id="CAG8822629.1"/>
    </source>
</evidence>
<protein>
    <submittedName>
        <fullName evidence="1">10086_t:CDS:1</fullName>
    </submittedName>
</protein>
<dbReference type="Proteomes" id="UP000789396">
    <property type="component" value="Unassembled WGS sequence"/>
</dbReference>
<feature type="non-terminal residue" evidence="1">
    <location>
        <position position="138"/>
    </location>
</feature>
<dbReference type="OrthoDB" id="21678at2759"/>
<evidence type="ECO:0000313" key="2">
    <source>
        <dbReference type="Proteomes" id="UP000789396"/>
    </source>
</evidence>
<reference evidence="1" key="1">
    <citation type="submission" date="2021-06" db="EMBL/GenBank/DDBJ databases">
        <authorList>
            <person name="Kallberg Y."/>
            <person name="Tangrot J."/>
            <person name="Rosling A."/>
        </authorList>
    </citation>
    <scope>NUCLEOTIDE SEQUENCE</scope>
    <source>
        <strain evidence="1">IN212</strain>
    </source>
</reference>
<proteinExistence type="predicted"/>
<keyword evidence="2" id="KW-1185">Reference proteome</keyword>
<gene>
    <name evidence="1" type="ORF">RFULGI_LOCUS19777</name>
</gene>
<feature type="non-terminal residue" evidence="1">
    <location>
        <position position="1"/>
    </location>
</feature>
<sequence>KTNLTINIQDYRDDELNLSIDEDVESEISKGNKDYRDDELNLPIDEDVESEISKGNKDYRDDELNLSIDEDVESEISKGNNEAKYMLQWCIICFPESNKINISSGSTSTAFCLSAIGQPIYATSKKDINENFRYVHIV</sequence>
<organism evidence="1 2">
    <name type="scientific">Racocetra fulgida</name>
    <dbReference type="NCBI Taxonomy" id="60492"/>
    <lineage>
        <taxon>Eukaryota</taxon>
        <taxon>Fungi</taxon>
        <taxon>Fungi incertae sedis</taxon>
        <taxon>Mucoromycota</taxon>
        <taxon>Glomeromycotina</taxon>
        <taxon>Glomeromycetes</taxon>
        <taxon>Diversisporales</taxon>
        <taxon>Gigasporaceae</taxon>
        <taxon>Racocetra</taxon>
    </lineage>
</organism>
<name>A0A9N9KCX7_9GLOM</name>
<comment type="caution">
    <text evidence="1">The sequence shown here is derived from an EMBL/GenBank/DDBJ whole genome shotgun (WGS) entry which is preliminary data.</text>
</comment>